<evidence type="ECO:0000259" key="1">
    <source>
        <dbReference type="Pfam" id="PF05699"/>
    </source>
</evidence>
<organism evidence="2 3">
    <name type="scientific">Puccinia graminis f. sp. tritici</name>
    <dbReference type="NCBI Taxonomy" id="56615"/>
    <lineage>
        <taxon>Eukaryota</taxon>
        <taxon>Fungi</taxon>
        <taxon>Dikarya</taxon>
        <taxon>Basidiomycota</taxon>
        <taxon>Pucciniomycotina</taxon>
        <taxon>Pucciniomycetes</taxon>
        <taxon>Pucciniales</taxon>
        <taxon>Pucciniaceae</taxon>
        <taxon>Puccinia</taxon>
    </lineage>
</organism>
<dbReference type="GO" id="GO:0006357">
    <property type="term" value="P:regulation of transcription by RNA polymerase II"/>
    <property type="evidence" value="ECO:0007669"/>
    <property type="project" value="TreeGrafter"/>
</dbReference>
<gene>
    <name evidence="2" type="ORF">PGTUg99_033694</name>
</gene>
<evidence type="ECO:0000313" key="2">
    <source>
        <dbReference type="EMBL" id="KAA1122208.1"/>
    </source>
</evidence>
<dbReference type="Proteomes" id="UP000325313">
    <property type="component" value="Unassembled WGS sequence"/>
</dbReference>
<dbReference type="GO" id="GO:0046983">
    <property type="term" value="F:protein dimerization activity"/>
    <property type="evidence" value="ECO:0007669"/>
    <property type="project" value="InterPro"/>
</dbReference>
<evidence type="ECO:0000313" key="3">
    <source>
        <dbReference type="Proteomes" id="UP000325313"/>
    </source>
</evidence>
<accession>A0A5B0RA63</accession>
<dbReference type="Pfam" id="PF05699">
    <property type="entry name" value="Dimer_Tnp_hAT"/>
    <property type="match status" value="1"/>
</dbReference>
<dbReference type="AlphaFoldDB" id="A0A5B0RA63"/>
<reference evidence="2 3" key="1">
    <citation type="submission" date="2019-05" db="EMBL/GenBank/DDBJ databases">
        <title>Emergence of the Ug99 lineage of the wheat stem rust pathogen through somatic hybridization.</title>
        <authorList>
            <person name="Li F."/>
            <person name="Upadhyaya N.M."/>
            <person name="Sperschneider J."/>
            <person name="Matny O."/>
            <person name="Nguyen-Phuc H."/>
            <person name="Mago R."/>
            <person name="Raley C."/>
            <person name="Miller M.E."/>
            <person name="Silverstein K.A.T."/>
            <person name="Henningsen E."/>
            <person name="Hirsch C.D."/>
            <person name="Visser B."/>
            <person name="Pretorius Z.A."/>
            <person name="Steffenson B.J."/>
            <person name="Schwessinger B."/>
            <person name="Dodds P.N."/>
            <person name="Figueroa M."/>
        </authorList>
    </citation>
    <scope>NUCLEOTIDE SEQUENCE [LARGE SCALE GENOMIC DNA]</scope>
    <source>
        <strain evidence="2 3">Ug99</strain>
    </source>
</reference>
<proteinExistence type="predicted"/>
<dbReference type="SUPFAM" id="SSF53098">
    <property type="entry name" value="Ribonuclease H-like"/>
    <property type="match status" value="1"/>
</dbReference>
<sequence length="348" mass="39296">MVPLLMFALPKFWAIAKKLRYSPNSKAEFVETCRDKECATPHMVERDRHKRHGMKRKYFVDQNDFDLARDLVEVLDLFHEITLHISTAGSTQISNVVVFIDQITDHLSTAIINPNYPPALRNACRSGLKITNKYYSLTSDGQLSRSNVPPLFTELQYVVLHPSFRDEYFKLANWEPEWIAKAIRLAREMWITHYKPQSANTPTAAPKPGSKSRTSMLAGLGNAAAARGSLSSSDPLDVWLAGGLILEDGNPVNPLQWWIQQKRSGNTHGGLLHMALDVLSCPANPVDVEQAFSFGHDYVTLKRHRLAAKSLSRGMTVAFYSKNKMIPEGILARWKHGINEDNKMQKKD</sequence>
<dbReference type="PANTHER" id="PTHR46169">
    <property type="entry name" value="DNA REPLICATION-RELATED ELEMENT FACTOR, ISOFORM A"/>
    <property type="match status" value="1"/>
</dbReference>
<comment type="caution">
    <text evidence="2">The sequence shown here is derived from an EMBL/GenBank/DDBJ whole genome shotgun (WGS) entry which is preliminary data.</text>
</comment>
<dbReference type="InterPro" id="IPR012337">
    <property type="entry name" value="RNaseH-like_sf"/>
</dbReference>
<protein>
    <recommendedName>
        <fullName evidence="1">HAT C-terminal dimerisation domain-containing protein</fullName>
    </recommendedName>
</protein>
<dbReference type="PANTHER" id="PTHR46169:SF15">
    <property type="entry name" value="INNER CENTROMERE PROTEIN A-LIKE ISOFORM X1-RELATED"/>
    <property type="match status" value="1"/>
</dbReference>
<name>A0A5B0RA63_PUCGR</name>
<dbReference type="InterPro" id="IPR052717">
    <property type="entry name" value="Vacuolar_transposase_reg"/>
</dbReference>
<dbReference type="EMBL" id="VDEP01000236">
    <property type="protein sequence ID" value="KAA1122208.1"/>
    <property type="molecule type" value="Genomic_DNA"/>
</dbReference>
<dbReference type="GO" id="GO:0005634">
    <property type="term" value="C:nucleus"/>
    <property type="evidence" value="ECO:0007669"/>
    <property type="project" value="TreeGrafter"/>
</dbReference>
<dbReference type="InterPro" id="IPR008906">
    <property type="entry name" value="HATC_C_dom"/>
</dbReference>
<feature type="domain" description="HAT C-terminal dimerisation" evidence="1">
    <location>
        <begin position="245"/>
        <end position="311"/>
    </location>
</feature>